<reference evidence="3 5" key="3">
    <citation type="submission" date="2019-03" db="EMBL/GenBank/DDBJ databases">
        <authorList>
            <consortium name="Pathogen Informatics"/>
        </authorList>
    </citation>
    <scope>NUCLEOTIDE SEQUENCE [LARGE SCALE GENOMIC DNA]</scope>
    <source>
        <strain evidence="3 5">NCTC12282</strain>
    </source>
</reference>
<dbReference type="AlphaFoldDB" id="A0A2C6DJ88"/>
<accession>A0A2C6DJ88</accession>
<organism evidence="2 4">
    <name type="scientific">Budvicia aquatica</name>
    <dbReference type="NCBI Taxonomy" id="82979"/>
    <lineage>
        <taxon>Bacteria</taxon>
        <taxon>Pseudomonadati</taxon>
        <taxon>Pseudomonadota</taxon>
        <taxon>Gammaproteobacteria</taxon>
        <taxon>Enterobacterales</taxon>
        <taxon>Budviciaceae</taxon>
        <taxon>Budvicia</taxon>
    </lineage>
</organism>
<dbReference type="STRING" id="1111728.GCA_000427805_03780"/>
<feature type="transmembrane region" description="Helical" evidence="1">
    <location>
        <begin position="15"/>
        <end position="36"/>
    </location>
</feature>
<keyword evidence="1" id="KW-1133">Transmembrane helix</keyword>
<keyword evidence="4" id="KW-1185">Reference proteome</keyword>
<evidence type="ECO:0000313" key="3">
    <source>
        <dbReference type="EMBL" id="VFS51598.1"/>
    </source>
</evidence>
<evidence type="ECO:0000313" key="4">
    <source>
        <dbReference type="Proteomes" id="UP000224974"/>
    </source>
</evidence>
<reference evidence="4" key="2">
    <citation type="submission" date="2017-09" db="EMBL/GenBank/DDBJ databases">
        <title>FDA dAtabase for Regulatory Grade micrObial Sequences (FDA-ARGOS): Supporting development and validation of Infectious Disease Dx tests.</title>
        <authorList>
            <person name="Minogue T."/>
            <person name="Wolcott M."/>
            <person name="Wasieloski L."/>
            <person name="Aguilar W."/>
            <person name="Moore D."/>
            <person name="Tallon L."/>
            <person name="Sadzewicz L."/>
            <person name="Ott S."/>
            <person name="Zhao X."/>
            <person name="Nagaraj S."/>
            <person name="Vavikolanu K."/>
            <person name="Aluvathingal J."/>
            <person name="Nadendla S."/>
            <person name="Sichtig H."/>
        </authorList>
    </citation>
    <scope>NUCLEOTIDE SEQUENCE [LARGE SCALE GENOMIC DNA]</scope>
    <source>
        <strain evidence="4">FDAARGOS_387</strain>
    </source>
</reference>
<keyword evidence="1" id="KW-0812">Transmembrane</keyword>
<dbReference type="Proteomes" id="UP000373449">
    <property type="component" value="Unassembled WGS sequence"/>
</dbReference>
<keyword evidence="1" id="KW-0472">Membrane</keyword>
<dbReference type="RefSeq" id="WP_029093452.1">
    <property type="nucleotide sequence ID" value="NZ_BRLG01000009.1"/>
</dbReference>
<evidence type="ECO:0000313" key="5">
    <source>
        <dbReference type="Proteomes" id="UP000373449"/>
    </source>
</evidence>
<dbReference type="EMBL" id="CAADJA010000002">
    <property type="protein sequence ID" value="VFS51598.1"/>
    <property type="molecule type" value="Genomic_DNA"/>
</dbReference>
<dbReference type="EMBL" id="PDDX01000001">
    <property type="protein sequence ID" value="PHI31296.1"/>
    <property type="molecule type" value="Genomic_DNA"/>
</dbReference>
<dbReference type="OrthoDB" id="6637963at2"/>
<evidence type="ECO:0000256" key="1">
    <source>
        <dbReference type="SAM" id="Phobius"/>
    </source>
</evidence>
<reference evidence="2" key="1">
    <citation type="submission" date="2017-09" db="EMBL/GenBank/DDBJ databases">
        <title>FDA dAtabase for Regulatory Grade micrObial Sequences (FDA-ARGOS): Supporting development and validation of Infectious Disease Dx tests.</title>
        <authorList>
            <person name="Minogue T."/>
            <person name="Wolcott M."/>
            <person name="Wasieloski L."/>
            <person name="Aguilar W."/>
            <person name="Moore D."/>
            <person name="Tallon L.J."/>
            <person name="Sadzewicz L."/>
            <person name="Ott S."/>
            <person name="Zhao X."/>
            <person name="Nagaraj S."/>
            <person name="Vavikolanu K."/>
            <person name="Aluvathingal J."/>
            <person name="Nadendla S."/>
            <person name="Sichtig H."/>
        </authorList>
    </citation>
    <scope>NUCLEOTIDE SEQUENCE</scope>
    <source>
        <strain evidence="2">FDAARGOS_387</strain>
    </source>
</reference>
<evidence type="ECO:0000313" key="2">
    <source>
        <dbReference type="EMBL" id="PHI31296.1"/>
    </source>
</evidence>
<proteinExistence type="predicted"/>
<dbReference type="Proteomes" id="UP000224974">
    <property type="component" value="Unassembled WGS sequence"/>
</dbReference>
<name>A0A2C6DJ88_9GAMM</name>
<gene>
    <name evidence="2" type="ORF">CRN84_19105</name>
    <name evidence="3" type="ORF">NCTC12282_05245</name>
</gene>
<sequence>MKGNGHFWPAYVDMMTVLLLVYLLISMIFQVLLIVAQQNVGIKLSEQRQVEIRSISQELRPNELRMILDSNQNYLGSKNQKELISWLEKNKEVIEQNGVTIYAAAKEGKQMGVSLTLQYDRCLEVLRVMQQHGVSTKKATINNSSVNIFQEDFAAVYIKQPATSSVRKPDVISSSNLNEAQIPSVNVESTPAAAGGL</sequence>
<protein>
    <submittedName>
        <fullName evidence="2">Uncharacterized protein</fullName>
    </submittedName>
</protein>